<dbReference type="PANTHER" id="PTHR15507:SF17">
    <property type="entry name" value="C2H2-TYPE DOMAIN-CONTAINING PROTEIN"/>
    <property type="match status" value="1"/>
</dbReference>
<evidence type="ECO:0000256" key="12">
    <source>
        <dbReference type="SAM" id="MobiDB-lite"/>
    </source>
</evidence>
<feature type="compositionally biased region" description="Low complexity" evidence="12">
    <location>
        <begin position="3010"/>
        <end position="3024"/>
    </location>
</feature>
<feature type="compositionally biased region" description="Basic residues" evidence="12">
    <location>
        <begin position="2534"/>
        <end position="2553"/>
    </location>
</feature>
<keyword evidence="11" id="KW-0539">Nucleus</keyword>
<keyword evidence="15" id="KW-1185">Reference proteome</keyword>
<keyword evidence="9" id="KW-0238">DNA-binding</keyword>
<feature type="region of interest" description="Disordered" evidence="12">
    <location>
        <begin position="1549"/>
        <end position="1587"/>
    </location>
</feature>
<feature type="compositionally biased region" description="Polar residues" evidence="12">
    <location>
        <begin position="1116"/>
        <end position="1132"/>
    </location>
</feature>
<feature type="compositionally biased region" description="Polar residues" evidence="12">
    <location>
        <begin position="2556"/>
        <end position="2587"/>
    </location>
</feature>
<evidence type="ECO:0000256" key="8">
    <source>
        <dbReference type="ARBA" id="ARBA00023015"/>
    </source>
</evidence>
<feature type="compositionally biased region" description="Basic residues" evidence="12">
    <location>
        <begin position="1376"/>
        <end position="1385"/>
    </location>
</feature>
<feature type="compositionally biased region" description="Polar residues" evidence="12">
    <location>
        <begin position="1885"/>
        <end position="1896"/>
    </location>
</feature>
<dbReference type="Gene3D" id="3.30.160.60">
    <property type="entry name" value="Classic Zinc Finger"/>
    <property type="match status" value="1"/>
</dbReference>
<evidence type="ECO:0000256" key="11">
    <source>
        <dbReference type="ARBA" id="ARBA00023242"/>
    </source>
</evidence>
<dbReference type="PANTHER" id="PTHR15507">
    <property type="entry name" value="ZINC FINGER PROTEIN RLF"/>
    <property type="match status" value="1"/>
</dbReference>
<feature type="compositionally biased region" description="Polar residues" evidence="12">
    <location>
        <begin position="3094"/>
        <end position="3104"/>
    </location>
</feature>
<evidence type="ECO:0000256" key="2">
    <source>
        <dbReference type="ARBA" id="ARBA00006991"/>
    </source>
</evidence>
<feature type="compositionally biased region" description="Low complexity" evidence="12">
    <location>
        <begin position="2388"/>
        <end position="2400"/>
    </location>
</feature>
<feature type="region of interest" description="Disordered" evidence="12">
    <location>
        <begin position="1912"/>
        <end position="1943"/>
    </location>
</feature>
<evidence type="ECO:0000256" key="4">
    <source>
        <dbReference type="ARBA" id="ARBA00022723"/>
    </source>
</evidence>
<feature type="compositionally biased region" description="Polar residues" evidence="12">
    <location>
        <begin position="892"/>
        <end position="906"/>
    </location>
</feature>
<dbReference type="GO" id="GO:0008270">
    <property type="term" value="F:zinc ion binding"/>
    <property type="evidence" value="ECO:0007669"/>
    <property type="project" value="UniProtKB-KW"/>
</dbReference>
<dbReference type="Pfam" id="PF25580">
    <property type="entry name" value="TPR_Rlf"/>
    <property type="match status" value="1"/>
</dbReference>
<feature type="region of interest" description="Disordered" evidence="12">
    <location>
        <begin position="926"/>
        <end position="1042"/>
    </location>
</feature>
<evidence type="ECO:0000256" key="9">
    <source>
        <dbReference type="ARBA" id="ARBA00023125"/>
    </source>
</evidence>
<feature type="compositionally biased region" description="Basic residues" evidence="12">
    <location>
        <begin position="2939"/>
        <end position="2954"/>
    </location>
</feature>
<feature type="compositionally biased region" description="Polar residues" evidence="12">
    <location>
        <begin position="1857"/>
        <end position="1867"/>
    </location>
</feature>
<feature type="compositionally biased region" description="Basic and acidic residues" evidence="12">
    <location>
        <begin position="2603"/>
        <end position="2618"/>
    </location>
</feature>
<dbReference type="Proteomes" id="UP000838412">
    <property type="component" value="Chromosome 3"/>
</dbReference>
<keyword evidence="8" id="KW-0805">Transcription regulation</keyword>
<feature type="compositionally biased region" description="Low complexity" evidence="12">
    <location>
        <begin position="2800"/>
        <end position="2816"/>
    </location>
</feature>
<feature type="compositionally biased region" description="Basic and acidic residues" evidence="12">
    <location>
        <begin position="2472"/>
        <end position="2489"/>
    </location>
</feature>
<feature type="region of interest" description="Disordered" evidence="12">
    <location>
        <begin position="1369"/>
        <end position="1388"/>
    </location>
</feature>
<feature type="region of interest" description="Disordered" evidence="12">
    <location>
        <begin position="880"/>
        <end position="910"/>
    </location>
</feature>
<dbReference type="OrthoDB" id="10029602at2759"/>
<dbReference type="InterPro" id="IPR057986">
    <property type="entry name" value="TPR_Rlf/292/654"/>
</dbReference>
<evidence type="ECO:0000259" key="13">
    <source>
        <dbReference type="SMART" id="SM00355"/>
    </source>
</evidence>
<keyword evidence="6" id="KW-0863">Zinc-finger</keyword>
<dbReference type="InterPro" id="IPR052251">
    <property type="entry name" value="GH-ZnFinger_Regulators"/>
</dbReference>
<dbReference type="InterPro" id="IPR013087">
    <property type="entry name" value="Znf_C2H2_type"/>
</dbReference>
<feature type="region of interest" description="Disordered" evidence="12">
    <location>
        <begin position="1116"/>
        <end position="1163"/>
    </location>
</feature>
<dbReference type="EMBL" id="OV696688">
    <property type="protein sequence ID" value="CAH1257591.1"/>
    <property type="molecule type" value="Genomic_DNA"/>
</dbReference>
<comment type="similarity">
    <text evidence="2">Belongs to the krueppel C2H2-type zinc-finger protein family.</text>
</comment>
<feature type="compositionally biased region" description="Basic and acidic residues" evidence="12">
    <location>
        <begin position="2238"/>
        <end position="2261"/>
    </location>
</feature>
<feature type="compositionally biased region" description="Basic and acidic residues" evidence="12">
    <location>
        <begin position="3075"/>
        <end position="3092"/>
    </location>
</feature>
<reference evidence="14" key="1">
    <citation type="submission" date="2022-01" db="EMBL/GenBank/DDBJ databases">
        <authorList>
            <person name="Braso-Vives M."/>
        </authorList>
    </citation>
    <scope>NUCLEOTIDE SEQUENCE</scope>
</reference>
<feature type="compositionally biased region" description="Polar residues" evidence="12">
    <location>
        <begin position="3277"/>
        <end position="3289"/>
    </location>
</feature>
<evidence type="ECO:0000256" key="1">
    <source>
        <dbReference type="ARBA" id="ARBA00004123"/>
    </source>
</evidence>
<evidence type="ECO:0000313" key="14">
    <source>
        <dbReference type="EMBL" id="CAH1257591.1"/>
    </source>
</evidence>
<feature type="compositionally biased region" description="Basic residues" evidence="12">
    <location>
        <begin position="2712"/>
        <end position="2723"/>
    </location>
</feature>
<feature type="region of interest" description="Disordered" evidence="12">
    <location>
        <begin position="1961"/>
        <end position="2013"/>
    </location>
</feature>
<feature type="region of interest" description="Disordered" evidence="12">
    <location>
        <begin position="1817"/>
        <end position="1898"/>
    </location>
</feature>
<keyword evidence="5" id="KW-0677">Repeat</keyword>
<feature type="region of interest" description="Disordered" evidence="12">
    <location>
        <begin position="1077"/>
        <end position="1104"/>
    </location>
</feature>
<feature type="region of interest" description="Disordered" evidence="12">
    <location>
        <begin position="1409"/>
        <end position="1429"/>
    </location>
</feature>
<feature type="compositionally biased region" description="Polar residues" evidence="12">
    <location>
        <begin position="2734"/>
        <end position="2749"/>
    </location>
</feature>
<feature type="compositionally biased region" description="Basic and acidic residues" evidence="12">
    <location>
        <begin position="1417"/>
        <end position="1429"/>
    </location>
</feature>
<feature type="compositionally biased region" description="Polar residues" evidence="12">
    <location>
        <begin position="2956"/>
        <end position="2968"/>
    </location>
</feature>
<feature type="compositionally biased region" description="Polar residues" evidence="12">
    <location>
        <begin position="2455"/>
        <end position="2464"/>
    </location>
</feature>
<feature type="compositionally biased region" description="Low complexity" evidence="12">
    <location>
        <begin position="3322"/>
        <end position="3334"/>
    </location>
</feature>
<name>A0A8J9ZMT0_BRALA</name>
<evidence type="ECO:0000256" key="3">
    <source>
        <dbReference type="ARBA" id="ARBA00022553"/>
    </source>
</evidence>
<dbReference type="GO" id="GO:0003677">
    <property type="term" value="F:DNA binding"/>
    <property type="evidence" value="ECO:0007669"/>
    <property type="project" value="UniProtKB-KW"/>
</dbReference>
<sequence>MADVTWYMSESAEAVAEELSRLLLSLEGRGDDEDVAEQYLDKFREIIDAHLPEGPVVGMEEGIAVIQAAVEKFVQARQNFNEGQACMQWLASSLATLCAQYVVDLNYQHLPVETKVKFVTTISMANELLQPFGHEDFLEVLLAARQPWPPVFLRILKGKASDMSEADVYLSREPSLLMEYRVRSLHGHGAVDDACTLAQYCMNHPSHGDVLFFREMFLLCLWQAGKLENIKRQVQFIECTKLYFIVQHFVAEGMLELAATVSTSYLIHQWKKGEYCCNKELVRQWCHIQHAVEDPSTTILESARTLAFKNDPKVLHLLYFAEALHKEVGKDSMPLVADLLLRAVDMDKPVTDPFFHPNATDDKTAYHHSAPTILSYMAVLLEGDYEIRCASQLTSFSISPDLDQYYVVEAVVNLPEEVQGTGVNLSRHKRRDILKTLRKLRPRSCGLHPEMSWQQLKPHMLKLLTSDERNELLQEHVEAECDTSAFEEIGKSPCKVTASKLRLTEKEPVCNVVESDEDDLTVLLSDSDEESCGPISPIYNGARYGLDFATPPRPPRASSIVDNVAKDSPFVAKEEVIVCEDGGSSPSYRAKWKQSECMEEPSVSQEGWLESVANGATGTVSMDKMVDTDDLMERIIKDQEEDVASSRNPSVLNNGFDADRHQECSSLQVEHSKEHPAGQGVRKLRKSLKHVTLQDLLWRTNPEDFDFTTNADEETVDVVSVLPADRACGEWQQPVDKEEQSYMNLECTETLDLDGSVQSVPSDVVRLDRMGKMHPKEEATLRGWEGFAPLEPLKNYSHSSNQNVEIVSRQSPEKGNQQGGFLDFTLSGDMVAENSSADLLKAKMANLVDQGGSCGSVFLVDLENCSAPDNTVAAAELTMAAQHGPQKPTDASAESQGATNGSNRNRITSRKNIFEAIGTVTNAAERPDRGSFLFPSSKGDIEMSKAKRRPSRQQALQKDPDVPNRSRNLPRRQDPHDFMQTVAPVHSLDPMSKNSWNSSASSLSSRGDTTSSHEGYDGSSEYSTETGEGMGSGPIQRPSKQEMMQRVRTFWTGFDFGQNDVTQGMDGMDDLISRTKKKAMQEPAELNNSSLGSRDKSNAPTPKPLQFNKLRQMLSERQTGQVTYTDQSGTTRLSEERTDKGSGTGNSPLKDRSERTIGVNTDDTHNTDLAYMMRTGDNFYSSSLSDSGSRISQATKDGAFGEGAKGLQENIMREELLRIPQPLLSTKKRRKDMIGVGLMSIQKCESYKCGCCTFQTKYLANIKRHMIKHGDHTMRYTKDISFLCQYCEYSRSTRKEVVAHMSSAHQHDSKISSLEPWTTDLPLRHAAAATFATKEDFFVGKEQISYDHQFLAGSREVFVPMPNLNDAKVNGTKSKIGTKKRKGKRPQNLAEIRKKTCAELAAKGIPHLQDTNSLRDSGIREEDSEGRTEERYWQADNPSLMMPIPSIRDGAASTGEVLTLRPTKQLPQTSFANFASPSIEEHLTLLLQPTRDSMFAVPRKTPEGSDPKLYGSASASTNEMPIFSHHSFSPPVRMSPMVSPPVMFIASPPTPLSPTANTSPPKKSSHVSPPRSKDENQNFATVKPASKRADKKDYKATFLYNLLTDKDEMKNVAMSQGTDPSNESRYSESQSVVPPLFQQGTEVPMIQTMPPASLLPQTAFAANIPNSYNFDTTFSPCQTGLQPTIGCYNVGSLPLVGSPPVYGRDEGLFVPADKKKRSRKGKSSKSRKQGTSIANAGTSPTFLKIPQKAQYSPLSHVPDSHASIPTFRPSSSQNKPGNRRWTHDQHSPYRSGLPDLTPYGDHGETLWQSQAYWWHSPQSGQNPAHARSKPPQTPRSAAWPKSHTVTTNEVQPLDLRTTPTIRSSPSANHYVGADNSTYGPPFGKSQRQPVENNGKVSSPMKIDQVSVSLYAQSEGCPPPTEDVQVQDSEEEGQSPATKPLTVPYIPIPEHYTVSKDITVKGGSRSTVTKGSGSYQTEEPTSMAATPGKVRETSSAGSVEQNETTGMTSGNAVEVKKVDSVDRQESSNLTLQMAASPNETKGIVSATCNNAGNEVVDGDSGALESHQYSKATGHIDGGPEDDTKEENVGELNTGKAPFDTEPAHIPLCSESESSVSTDKVLESNDKLFLYADNFSDDDIPVADATITANSCLTTKESVDADKALKAASEVETTQTPLTDNNPSVDDVIPSSEAQLTESHISNETSVTVEDRKTSADKVTVHRSLTTEDLSVDHPVVETDQTCKSESDHTAEDEARQTCKAEPEQTNDAEPVKTCKIEPDHACNGESLHTCKIEVEQAYDDESLQSCKAEPEHTCNVKPVHSCKTEPEHTYNIEPALPCVAELENTCSSLDIQDDTVSTIDQPVGDSSTDCKDAAIGNIQAVDVLKGKSSTSSESDSLCSASLPQGKSPATGKLTSSEPGPTAVDYKPSFLYAGHEQADVNKSGYRGPMTRKRMSTDAMQSRNNSAEQRKKLKVSQDETKASVDAKGDNKNKSQIPSKVSATPHEEEELSLPSLQSPERKKPMKGLVTSTQEKLVRTGKAHKRLQKRMSAGRKKGASPVSNKTTETVAISVDTLTFPSEEGLTSQQRQESVPGKQSVGISPCVKGSEDTKGTELLERDVSNDPCLTPQKKEKTYKRSPKRSSLGKTQVADVPLPPSKQELSAVELVTEEAASLQKLGASSPSKTNPEPFESKGDLQSLAVFSHNNLVPNENAKRSQKRGRSTGRRGRADVQRSYPKETTTALTSKQPGSNASEEDSSTSVDRKDEDSKGEISSLLGNCVRNSTSLKSKTKPLLPCTDEDATSEPSKSKGSSQKSWSTKQGRKEKAVKSQQKSRHVDEKKLDYFLMPSSEEKPNPGSAYEFANETSEDDALTQDKSLGRGDHKKEKAPPVQGRTVRRRVKSQRVRQNISSSAEEDTGSEVAKSDQSVSKPTTHVKSEMTKQTVKRQQKRSAGRRKVTVSKLSSPGTISTTVDDQDGKDSQEPTSPEPVSVSACCDEFSNLTDSTGAGTAALDSSPETDTSSSNTSSTLEGKKSQMKNRSNYLVIQKSGKAAEAPRRSDRKRVPTCKILGKTVVVYTKRKSDTSEGSSREESDHDSLLSFNPTNTGWTYSREDKKRYQKKSAVTEESEEKGTETIDPTSSESAELETPILKEENMNPVGDNISIECAPHTSPSKTRVAEKDTTLRRLRSRSPTITIATGETKANMVDPSLMEEVPVGPSSLTSKKTMATRRRRNRSDEDETSKVLLPEESSPPVAGGTKRKTSNKDPTSPPVDSRKVAGTVVNSASGQATVKGSKSKQHCVSIPASGKKSRNNQTSGNKKSEKKPNPSSATRSTGVKTKVVRKGKQDAAPGRKTSAGAGTGVPTRLLVTKGKVSPKGSRPKKK</sequence>
<keyword evidence="7" id="KW-0862">Zinc</keyword>
<evidence type="ECO:0000256" key="6">
    <source>
        <dbReference type="ARBA" id="ARBA00022771"/>
    </source>
</evidence>
<feature type="compositionally biased region" description="Basic and acidic residues" evidence="12">
    <location>
        <begin position="2758"/>
        <end position="2767"/>
    </location>
</feature>
<evidence type="ECO:0000256" key="10">
    <source>
        <dbReference type="ARBA" id="ARBA00023163"/>
    </source>
</evidence>
<comment type="subcellular location">
    <subcellularLocation>
        <location evidence="1">Nucleus</location>
    </subcellularLocation>
</comment>
<dbReference type="GO" id="GO:0000981">
    <property type="term" value="F:DNA-binding transcription factor activity, RNA polymerase II-specific"/>
    <property type="evidence" value="ECO:0007669"/>
    <property type="project" value="TreeGrafter"/>
</dbReference>
<feature type="compositionally biased region" description="Polar residues" evidence="12">
    <location>
        <begin position="1992"/>
        <end position="2010"/>
    </location>
</feature>
<feature type="domain" description="C2H2-type" evidence="13">
    <location>
        <begin position="1247"/>
        <end position="1269"/>
    </location>
</feature>
<feature type="domain" description="C2H2-type" evidence="13">
    <location>
        <begin position="1282"/>
        <end position="1305"/>
    </location>
</feature>
<keyword evidence="4" id="KW-0479">Metal-binding</keyword>
<dbReference type="SMART" id="SM00355">
    <property type="entry name" value="ZnF_C2H2"/>
    <property type="match status" value="2"/>
</dbReference>
<proteinExistence type="inferred from homology"/>
<evidence type="ECO:0000256" key="7">
    <source>
        <dbReference type="ARBA" id="ARBA00022833"/>
    </source>
</evidence>
<feature type="region of interest" description="Disordered" evidence="12">
    <location>
        <begin position="2388"/>
        <end position="3379"/>
    </location>
</feature>
<feature type="compositionally biased region" description="Polar residues" evidence="12">
    <location>
        <begin position="1729"/>
        <end position="1741"/>
    </location>
</feature>
<feature type="compositionally biased region" description="Low complexity" evidence="12">
    <location>
        <begin position="1559"/>
        <end position="1570"/>
    </location>
</feature>
<evidence type="ECO:0000256" key="5">
    <source>
        <dbReference type="ARBA" id="ARBA00022737"/>
    </source>
</evidence>
<accession>A0A8J9ZMT0</accession>
<organism evidence="14 15">
    <name type="scientific">Branchiostoma lanceolatum</name>
    <name type="common">Common lancelet</name>
    <name type="synonym">Amphioxus lanceolatum</name>
    <dbReference type="NCBI Taxonomy" id="7740"/>
    <lineage>
        <taxon>Eukaryota</taxon>
        <taxon>Metazoa</taxon>
        <taxon>Chordata</taxon>
        <taxon>Cephalochordata</taxon>
        <taxon>Leptocardii</taxon>
        <taxon>Amphioxiformes</taxon>
        <taxon>Branchiostomatidae</taxon>
        <taxon>Branchiostoma</taxon>
    </lineage>
</organism>
<gene>
    <name evidence="14" type="primary">ZNF292</name>
    <name evidence="14" type="ORF">BLAG_LOCUS15446</name>
</gene>
<protein>
    <submittedName>
        <fullName evidence="14">ZNF292 protein</fullName>
    </submittedName>
</protein>
<feature type="compositionally biased region" description="Polar residues" evidence="12">
    <location>
        <begin position="2920"/>
        <end position="2930"/>
    </location>
</feature>
<dbReference type="GO" id="GO:0005634">
    <property type="term" value="C:nucleus"/>
    <property type="evidence" value="ECO:0007669"/>
    <property type="project" value="UniProtKB-SubCell"/>
</dbReference>
<feature type="compositionally biased region" description="Polar residues" evidence="12">
    <location>
        <begin position="1963"/>
        <end position="1983"/>
    </location>
</feature>
<feature type="compositionally biased region" description="Basic residues" evidence="12">
    <location>
        <begin position="1714"/>
        <end position="1728"/>
    </location>
</feature>
<feature type="compositionally biased region" description="Low complexity" evidence="12">
    <location>
        <begin position="992"/>
        <end position="1012"/>
    </location>
</feature>
<feature type="compositionally biased region" description="Basic residues" evidence="12">
    <location>
        <begin position="2891"/>
        <end position="2900"/>
    </location>
</feature>
<keyword evidence="10" id="KW-0804">Transcription</keyword>
<feature type="region of interest" description="Disordered" evidence="12">
    <location>
        <begin position="1707"/>
        <end position="1802"/>
    </location>
</feature>
<keyword evidence="3" id="KW-0597">Phosphoprotein</keyword>
<feature type="region of interest" description="Disordered" evidence="12">
    <location>
        <begin position="2238"/>
        <end position="2263"/>
    </location>
</feature>
<evidence type="ECO:0000313" key="15">
    <source>
        <dbReference type="Proteomes" id="UP000838412"/>
    </source>
</evidence>
<feature type="compositionally biased region" description="Basic and acidic residues" evidence="12">
    <location>
        <begin position="2873"/>
        <end position="2884"/>
    </location>
</feature>